<evidence type="ECO:0000256" key="10">
    <source>
        <dbReference type="PIRSR" id="PIRSR601088-4"/>
    </source>
</evidence>
<feature type="binding site" evidence="8">
    <location>
        <position position="281"/>
    </location>
    <ligand>
        <name>substrate</name>
    </ligand>
</feature>
<evidence type="ECO:0000256" key="5">
    <source>
        <dbReference type="ARBA" id="ARBA00023211"/>
    </source>
</evidence>
<dbReference type="InterPro" id="IPR001088">
    <property type="entry name" value="Glyco_hydro_4"/>
</dbReference>
<evidence type="ECO:0000256" key="11">
    <source>
        <dbReference type="RuleBase" id="RU361152"/>
    </source>
</evidence>
<reference evidence="13 14" key="1">
    <citation type="submission" date="2020-08" db="EMBL/GenBank/DDBJ databases">
        <title>Genome sequence of Erysipelothrix inopinata DSM 15511T.</title>
        <authorList>
            <person name="Hyun D.-W."/>
            <person name="Bae J.-W."/>
        </authorList>
    </citation>
    <scope>NUCLEOTIDE SEQUENCE [LARGE SCALE GENOMIC DNA]</scope>
    <source>
        <strain evidence="13 14">DSM 15511</strain>
    </source>
</reference>
<evidence type="ECO:0000256" key="4">
    <source>
        <dbReference type="ARBA" id="ARBA00023027"/>
    </source>
</evidence>
<evidence type="ECO:0000256" key="9">
    <source>
        <dbReference type="PIRSR" id="PIRSR601088-3"/>
    </source>
</evidence>
<feature type="binding site" evidence="9">
    <location>
        <position position="201"/>
    </location>
    <ligand>
        <name>Mn(2+)</name>
        <dbReference type="ChEBI" id="CHEBI:29035"/>
    </ligand>
</feature>
<dbReference type="Gene3D" id="3.40.50.720">
    <property type="entry name" value="NAD(P)-binding Rossmann-like Domain"/>
    <property type="match status" value="1"/>
</dbReference>
<evidence type="ECO:0000256" key="1">
    <source>
        <dbReference type="ARBA" id="ARBA00010141"/>
    </source>
</evidence>
<dbReference type="InterPro" id="IPR015955">
    <property type="entry name" value="Lactate_DH/Glyco_Ohase_4_C"/>
</dbReference>
<name>A0A7G9RZ72_9FIRM</name>
<keyword evidence="3 11" id="KW-0378">Hydrolase</keyword>
<keyword evidence="4 11" id="KW-0520">NAD</keyword>
<feature type="active site" description="Proton acceptor" evidence="7">
    <location>
        <position position="261"/>
    </location>
</feature>
<dbReference type="Pfam" id="PF11975">
    <property type="entry name" value="Glyco_hydro_4C"/>
    <property type="match status" value="1"/>
</dbReference>
<dbReference type="InterPro" id="IPR022616">
    <property type="entry name" value="Glyco_hydro_4_C"/>
</dbReference>
<dbReference type="PRINTS" id="PR00732">
    <property type="entry name" value="GLHYDRLASE4"/>
</dbReference>
<dbReference type="PANTHER" id="PTHR32092:SF14">
    <property type="entry name" value="MALTOSE-6'-PHOSPHATE GLUCOSIDASE"/>
    <property type="match status" value="1"/>
</dbReference>
<gene>
    <name evidence="13" type="ORF">H9L01_00530</name>
</gene>
<keyword evidence="14" id="KW-1185">Reference proteome</keyword>
<dbReference type="KEGG" id="eio:H9L01_00530"/>
<feature type="binding site" evidence="8">
    <location>
        <position position="149"/>
    </location>
    <ligand>
        <name>substrate</name>
    </ligand>
</feature>
<dbReference type="InterPro" id="IPR036291">
    <property type="entry name" value="NAD(P)-bd_dom_sf"/>
</dbReference>
<dbReference type="GO" id="GO:0004553">
    <property type="term" value="F:hydrolase activity, hydrolyzing O-glycosyl compounds"/>
    <property type="evidence" value="ECO:0007669"/>
    <property type="project" value="InterPro"/>
</dbReference>
<evidence type="ECO:0000313" key="13">
    <source>
        <dbReference type="EMBL" id="QNN60897.1"/>
    </source>
</evidence>
<keyword evidence="5 9" id="KW-0464">Manganese</keyword>
<evidence type="ECO:0000256" key="7">
    <source>
        <dbReference type="PIRSR" id="PIRSR601088-1"/>
    </source>
</evidence>
<keyword evidence="9" id="KW-0408">Iron</keyword>
<feature type="binding site" evidence="9">
    <location>
        <position position="171"/>
    </location>
    <ligand>
        <name>Mn(2+)</name>
        <dbReference type="ChEBI" id="CHEBI:29035"/>
    </ligand>
</feature>
<evidence type="ECO:0000259" key="12">
    <source>
        <dbReference type="Pfam" id="PF11975"/>
    </source>
</evidence>
<protein>
    <submittedName>
        <fullName evidence="13">6-phospho-alpha-glucosidase</fullName>
    </submittedName>
</protein>
<dbReference type="RefSeq" id="WP_187534017.1">
    <property type="nucleotide sequence ID" value="NZ_CBCSHU010000009.1"/>
</dbReference>
<dbReference type="SUPFAM" id="SSF56327">
    <property type="entry name" value="LDH C-terminal domain-like"/>
    <property type="match status" value="1"/>
</dbReference>
<dbReference type="GO" id="GO:0016616">
    <property type="term" value="F:oxidoreductase activity, acting on the CH-OH group of donors, NAD or NADP as acceptor"/>
    <property type="evidence" value="ECO:0007669"/>
    <property type="project" value="InterPro"/>
</dbReference>
<dbReference type="GO" id="GO:0005975">
    <property type="term" value="P:carbohydrate metabolic process"/>
    <property type="evidence" value="ECO:0007669"/>
    <property type="project" value="InterPro"/>
</dbReference>
<dbReference type="AlphaFoldDB" id="A0A7G9RZ72"/>
<evidence type="ECO:0000256" key="6">
    <source>
        <dbReference type="ARBA" id="ARBA00023295"/>
    </source>
</evidence>
<dbReference type="Proteomes" id="UP000515928">
    <property type="component" value="Chromosome"/>
</dbReference>
<feature type="site" description="Increases basicity of active site Tyr" evidence="10">
    <location>
        <position position="111"/>
    </location>
</feature>
<dbReference type="SUPFAM" id="SSF51735">
    <property type="entry name" value="NAD(P)-binding Rossmann-fold domains"/>
    <property type="match status" value="1"/>
</dbReference>
<organism evidence="13 14">
    <name type="scientific">Erysipelothrix inopinata</name>
    <dbReference type="NCBI Taxonomy" id="225084"/>
    <lineage>
        <taxon>Bacteria</taxon>
        <taxon>Bacillati</taxon>
        <taxon>Bacillota</taxon>
        <taxon>Erysipelotrichia</taxon>
        <taxon>Erysipelotrichales</taxon>
        <taxon>Erysipelotrichaceae</taxon>
        <taxon>Erysipelothrix</taxon>
    </lineage>
</organism>
<comment type="similarity">
    <text evidence="1 11">Belongs to the glycosyl hydrolase 4 family.</text>
</comment>
<evidence type="ECO:0000256" key="3">
    <source>
        <dbReference type="ARBA" id="ARBA00022801"/>
    </source>
</evidence>
<keyword evidence="6 11" id="KW-0326">Glycosidase</keyword>
<keyword evidence="2 9" id="KW-0479">Metal-binding</keyword>
<evidence type="ECO:0000256" key="2">
    <source>
        <dbReference type="ARBA" id="ARBA00022723"/>
    </source>
</evidence>
<comment type="cofactor">
    <cofactor evidence="11">
        <name>NAD(+)</name>
        <dbReference type="ChEBI" id="CHEBI:57540"/>
    </cofactor>
    <text evidence="11">Binds 1 NAD(+) per subunit.</text>
</comment>
<accession>A0A7G9RZ72</accession>
<feature type="active site" description="Proton donor" evidence="7">
    <location>
        <position position="172"/>
    </location>
</feature>
<dbReference type="Gene3D" id="3.90.110.10">
    <property type="entry name" value="Lactate dehydrogenase/glycoside hydrolase, family 4, C-terminal"/>
    <property type="match status" value="1"/>
</dbReference>
<keyword evidence="9" id="KW-0533">Nickel</keyword>
<dbReference type="Pfam" id="PF02056">
    <property type="entry name" value="Glyco_hydro_4"/>
    <property type="match status" value="1"/>
</dbReference>
<sequence length="441" mass="50391">MKTEPIVICIAGAGSTYTPGIIQAMLTVKEQFPVKEIRLYDISESKNHRTYVIVDYLLKKAGKDTVIVETTDPEVAFTGVDYIFSQIRAGGLKMRELDEKIPLEFGLVGQETCGVGGFAYGMRSMNQFLDLVGECIRYAPNAWILNYTNPETIISEAVRRAYPEAKIINACDMAISISKTLADIYEYDHDAWVPEYYGLNHFGWFRSIYDKHEDRDVLPDIIERALKDGVWLNEGDDSWKETYVNLGRMISYFPDSIPNNYLEYYLMGDEKVAKANKNYTRANYVMDGRDQYMQRFYEAIESQSEEDLKSYNMENEIHGQYIIDIAVSLHQDLNKRFNLIVVNQGAIMNLRADAVVEVPAYVSSKGVEPIRLATPICDFHKGLMEAQVASEKLWVDAFFEQSYLKALQAFTLNQTVPSMLVAKQVLDALIEANRGYWPELR</sequence>
<evidence type="ECO:0000256" key="8">
    <source>
        <dbReference type="PIRSR" id="PIRSR601088-2"/>
    </source>
</evidence>
<feature type="binding site" evidence="8">
    <location>
        <position position="95"/>
    </location>
    <ligand>
        <name>substrate</name>
    </ligand>
</feature>
<proteinExistence type="inferred from homology"/>
<feature type="domain" description="Glycosyl hydrolase family 4 C-terminal" evidence="12">
    <location>
        <begin position="196"/>
        <end position="416"/>
    </location>
</feature>
<dbReference type="PANTHER" id="PTHR32092">
    <property type="entry name" value="6-PHOSPHO-BETA-GLUCOSIDASE-RELATED"/>
    <property type="match status" value="1"/>
</dbReference>
<keyword evidence="9" id="KW-0170">Cobalt</keyword>
<dbReference type="GO" id="GO:0046872">
    <property type="term" value="F:metal ion binding"/>
    <property type="evidence" value="ECO:0007669"/>
    <property type="project" value="UniProtKB-KW"/>
</dbReference>
<dbReference type="EMBL" id="CP060715">
    <property type="protein sequence ID" value="QNN60897.1"/>
    <property type="molecule type" value="Genomic_DNA"/>
</dbReference>
<evidence type="ECO:0000313" key="14">
    <source>
        <dbReference type="Proteomes" id="UP000515928"/>
    </source>
</evidence>